<evidence type="ECO:0000313" key="11">
    <source>
        <dbReference type="Proteomes" id="UP000011116"/>
    </source>
</evidence>
<evidence type="ECO:0000256" key="2">
    <source>
        <dbReference type="ARBA" id="ARBA00022692"/>
    </source>
</evidence>
<evidence type="ECO:0000256" key="6">
    <source>
        <dbReference type="ARBA" id="ARBA00023136"/>
    </source>
</evidence>
<feature type="transmembrane region" description="Helical" evidence="8">
    <location>
        <begin position="662"/>
        <end position="682"/>
    </location>
</feature>
<sequence length="704" mass="77044">MELEPSSAQDLGTLFRRLLQLMAARSGDHEKLLGELEDAAAAEAMAGWPRDVVIDMAAASEGDTDLHRTAASGDGDRYLECARVAYDKDKSRLTARNWDGDTPLHCAARAGNPNMVRRLIELAGEDDGGGGERAKAMVGIRNRRGETALHEAIRSGDKDMVRDLMAVDNQLARVDAHDGTSPLFLAVSLSHDRLARSLYQEYDKLSSYSGPEGQNVLHAAALHGYRHSKGMTKQLLMWNNNLARQADDNGSIPLHFAASAEDPSLELFLFLYAERNFELYLLTLSLSISPKEWVYGFYKWREHPTFLLLKANEQSAFQPDRNGLYPAHVAASAGSLVPIIVLLCHSPGCAGLRDAQGRTFLHVAVEKKMLNIVWFVASRSEYKAIINIQDYDGNTALHLAVLGGNWDIFKSLINNKHVRLNLTNKDGATPMDVALSKVPPSGLYFGLHARRRILVTLTLTNAKMSYRRRDCFVDQHVPKLNEEEESAKITSFAQIVGVGSVLVATATFAAAFTMPGGANNSENTLPNGIGGTPSLAGLYAFDGFIISNTLAFICSTLATFSLVYTGVATVDIEKRVKLVAFSLALLISAARSFCAAFAFAIYVVLPAKVAYGTAIAVCVMTTLSLMDAVWFIYAIVTDTTVLLNREDWGSMSKRVMKLGTRILVNAGYVFWPYLVIFGLLGIKTITGHERIFPPAPAPLSHRQL</sequence>
<evidence type="ECO:0000256" key="8">
    <source>
        <dbReference type="SAM" id="Phobius"/>
    </source>
</evidence>
<dbReference type="InterPro" id="IPR002110">
    <property type="entry name" value="Ankyrin_rpt"/>
</dbReference>
<evidence type="ECO:0000256" key="7">
    <source>
        <dbReference type="PROSITE-ProRule" id="PRU00023"/>
    </source>
</evidence>
<evidence type="ECO:0000256" key="4">
    <source>
        <dbReference type="ARBA" id="ARBA00022989"/>
    </source>
</evidence>
<dbReference type="PROSITE" id="PS50088">
    <property type="entry name" value="ANK_REPEAT"/>
    <property type="match status" value="3"/>
</dbReference>
<evidence type="ECO:0000259" key="9">
    <source>
        <dbReference type="Pfam" id="PF13962"/>
    </source>
</evidence>
<dbReference type="SUPFAM" id="SSF48403">
    <property type="entry name" value="Ankyrin repeat"/>
    <property type="match status" value="1"/>
</dbReference>
<feature type="transmembrane region" description="Helical" evidence="8">
    <location>
        <begin position="538"/>
        <end position="566"/>
    </location>
</feature>
<dbReference type="PANTHER" id="PTHR24186:SF50">
    <property type="entry name" value="ANKYRIN REPEAT-CONTAINING PROTEIN ITN1-LIKE ISOFORM X1"/>
    <property type="match status" value="1"/>
</dbReference>
<feature type="transmembrane region" description="Helical" evidence="8">
    <location>
        <begin position="578"/>
        <end position="605"/>
    </location>
</feature>
<keyword evidence="5 7" id="KW-0040">ANK repeat</keyword>
<reference evidence="10" key="2">
    <citation type="submission" date="2020-10" db="EMBL/GenBank/DDBJ databases">
        <authorList>
            <person name="Scholz U."/>
            <person name="Mascher M."/>
            <person name="Fiebig A."/>
        </authorList>
    </citation>
    <scope>NUCLEOTIDE SEQUENCE [LARGE SCALE GENOMIC DNA]</scope>
    <source>
        <strain evidence="10">cv. Morex</strain>
    </source>
</reference>
<dbReference type="EnsemblPlants" id="HORVU.MOREX.r3.6HG0554960.1">
    <property type="protein sequence ID" value="HORVU.MOREX.r3.6HG0554960.1"/>
    <property type="gene ID" value="HORVU.MOREX.r3.6HG0554960"/>
</dbReference>
<dbReference type="GO" id="GO:0005886">
    <property type="term" value="C:plasma membrane"/>
    <property type="evidence" value="ECO:0000318"/>
    <property type="project" value="GO_Central"/>
</dbReference>
<keyword evidence="6 8" id="KW-0472">Membrane</keyword>
<feature type="repeat" description="ANK" evidence="7">
    <location>
        <begin position="392"/>
        <end position="415"/>
    </location>
</feature>
<dbReference type="PROSITE" id="PS50297">
    <property type="entry name" value="ANK_REP_REGION"/>
    <property type="match status" value="3"/>
</dbReference>
<evidence type="ECO:0000256" key="3">
    <source>
        <dbReference type="ARBA" id="ARBA00022737"/>
    </source>
</evidence>
<dbReference type="AlphaFoldDB" id="A0A8I6Y2F7"/>
<evidence type="ECO:0000256" key="5">
    <source>
        <dbReference type="ARBA" id="ARBA00023043"/>
    </source>
</evidence>
<dbReference type="PANTHER" id="PTHR24186">
    <property type="entry name" value="PROTEIN PHOSPHATASE 1 REGULATORY SUBUNIT"/>
    <property type="match status" value="1"/>
</dbReference>
<protein>
    <recommendedName>
        <fullName evidence="9">PGG domain-containing protein</fullName>
    </recommendedName>
</protein>
<evidence type="ECO:0000256" key="1">
    <source>
        <dbReference type="ARBA" id="ARBA00004141"/>
    </source>
</evidence>
<dbReference type="SMR" id="A0A8I6Y2F7"/>
<dbReference type="InterPro" id="IPR036770">
    <property type="entry name" value="Ankyrin_rpt-contain_sf"/>
</dbReference>
<accession>A0A8I6Y2F7</accession>
<gene>
    <name evidence="10" type="primary">LOC123403981</name>
</gene>
<dbReference type="OrthoDB" id="1847170at2759"/>
<dbReference type="Pfam" id="PF13857">
    <property type="entry name" value="Ank_5"/>
    <property type="match status" value="1"/>
</dbReference>
<reference evidence="10" key="3">
    <citation type="submission" date="2022-01" db="UniProtKB">
        <authorList>
            <consortium name="EnsemblPlants"/>
        </authorList>
    </citation>
    <scope>IDENTIFICATION</scope>
    <source>
        <strain evidence="10">subsp. vulgare</strain>
    </source>
</reference>
<evidence type="ECO:0000313" key="10">
    <source>
        <dbReference type="EnsemblPlants" id="HORVU.MOREX.r3.6HG0554960.1"/>
    </source>
</evidence>
<feature type="repeat" description="ANK" evidence="7">
    <location>
        <begin position="99"/>
        <end position="121"/>
    </location>
</feature>
<organism evidence="10 11">
    <name type="scientific">Hordeum vulgare subsp. vulgare</name>
    <name type="common">Domesticated barley</name>
    <dbReference type="NCBI Taxonomy" id="112509"/>
    <lineage>
        <taxon>Eukaryota</taxon>
        <taxon>Viridiplantae</taxon>
        <taxon>Streptophyta</taxon>
        <taxon>Embryophyta</taxon>
        <taxon>Tracheophyta</taxon>
        <taxon>Spermatophyta</taxon>
        <taxon>Magnoliopsida</taxon>
        <taxon>Liliopsida</taxon>
        <taxon>Poales</taxon>
        <taxon>Poaceae</taxon>
        <taxon>BOP clade</taxon>
        <taxon>Pooideae</taxon>
        <taxon>Triticodae</taxon>
        <taxon>Triticeae</taxon>
        <taxon>Hordeinae</taxon>
        <taxon>Hordeum</taxon>
    </lineage>
</organism>
<dbReference type="Proteomes" id="UP000011116">
    <property type="component" value="Chromosome 6H"/>
</dbReference>
<dbReference type="KEGG" id="hvg:123403981"/>
<feature type="repeat" description="ANK" evidence="7">
    <location>
        <begin position="144"/>
        <end position="176"/>
    </location>
</feature>
<reference evidence="11" key="1">
    <citation type="journal article" date="2012" name="Nature">
        <title>A physical, genetic and functional sequence assembly of the barley genome.</title>
        <authorList>
            <consortium name="The International Barley Genome Sequencing Consortium"/>
            <person name="Mayer K.F."/>
            <person name="Waugh R."/>
            <person name="Brown J.W."/>
            <person name="Schulman A."/>
            <person name="Langridge P."/>
            <person name="Platzer M."/>
            <person name="Fincher G.B."/>
            <person name="Muehlbauer G.J."/>
            <person name="Sato K."/>
            <person name="Close T.J."/>
            <person name="Wise R.P."/>
            <person name="Stein N."/>
        </authorList>
    </citation>
    <scope>NUCLEOTIDE SEQUENCE [LARGE SCALE GENOMIC DNA]</scope>
    <source>
        <strain evidence="11">cv. Morex</strain>
    </source>
</reference>
<feature type="domain" description="PGG" evidence="9">
    <location>
        <begin position="494"/>
        <end position="604"/>
    </location>
</feature>
<keyword evidence="3" id="KW-0677">Repeat</keyword>
<keyword evidence="11" id="KW-1185">Reference proteome</keyword>
<keyword evidence="4 8" id="KW-1133">Transmembrane helix</keyword>
<proteinExistence type="predicted"/>
<dbReference type="Gene3D" id="1.25.40.20">
    <property type="entry name" value="Ankyrin repeat-containing domain"/>
    <property type="match status" value="3"/>
</dbReference>
<dbReference type="SMART" id="SM00248">
    <property type="entry name" value="ANK"/>
    <property type="match status" value="9"/>
</dbReference>
<dbReference type="Gramene" id="HORVU.MOREX.r3.6HG0554960.1">
    <property type="protein sequence ID" value="HORVU.MOREX.r3.6HG0554960.1"/>
    <property type="gene ID" value="HORVU.MOREX.r3.6HG0554960"/>
</dbReference>
<dbReference type="InterPro" id="IPR026961">
    <property type="entry name" value="PGG_dom"/>
</dbReference>
<dbReference type="Gramene" id="HORVU.MOREX.r2.6HG0460980.1">
    <property type="protein sequence ID" value="HORVU.MOREX.r2.6HG0460980.1"/>
    <property type="gene ID" value="HORVU.MOREX.r2.6HG0460980"/>
</dbReference>
<name>A0A8I6Y2F7_HORVV</name>
<dbReference type="Pfam" id="PF00023">
    <property type="entry name" value="Ank"/>
    <property type="match status" value="1"/>
</dbReference>
<dbReference type="Pfam" id="PF13637">
    <property type="entry name" value="Ank_4"/>
    <property type="match status" value="1"/>
</dbReference>
<dbReference type="GeneID" id="123403981"/>
<dbReference type="Pfam" id="PF13962">
    <property type="entry name" value="PGG"/>
    <property type="match status" value="1"/>
</dbReference>
<comment type="subcellular location">
    <subcellularLocation>
        <location evidence="1">Membrane</location>
        <topology evidence="1">Multi-pass membrane protein</topology>
    </subcellularLocation>
</comment>
<dbReference type="RefSeq" id="XP_044953818.1">
    <property type="nucleotide sequence ID" value="XM_045097883.1"/>
</dbReference>
<keyword evidence="2 8" id="KW-0812">Transmembrane</keyword>
<feature type="transmembrane region" description="Helical" evidence="8">
    <location>
        <begin position="611"/>
        <end position="636"/>
    </location>
</feature>